<dbReference type="SMART" id="SM00864">
    <property type="entry name" value="Tubulin"/>
    <property type="match status" value="1"/>
</dbReference>
<dbReference type="Proteomes" id="UP000722791">
    <property type="component" value="Unassembled WGS sequence"/>
</dbReference>
<dbReference type="InterPro" id="IPR008280">
    <property type="entry name" value="Tub_FtsZ_C"/>
</dbReference>
<evidence type="ECO:0000313" key="8">
    <source>
        <dbReference type="Proteomes" id="UP000722791"/>
    </source>
</evidence>
<evidence type="ECO:0000313" key="7">
    <source>
        <dbReference type="EMBL" id="GIL98100.1"/>
    </source>
</evidence>
<gene>
    <name evidence="7" type="ORF">Vretimale_3536</name>
</gene>
<dbReference type="GO" id="GO:0005874">
    <property type="term" value="C:microtubule"/>
    <property type="evidence" value="ECO:0007669"/>
    <property type="project" value="UniProtKB-KW"/>
</dbReference>
<feature type="region of interest" description="Disordered" evidence="5">
    <location>
        <begin position="417"/>
        <end position="442"/>
    </location>
</feature>
<evidence type="ECO:0000256" key="2">
    <source>
        <dbReference type="ARBA" id="ARBA00022701"/>
    </source>
</evidence>
<comment type="caution">
    <text evidence="7">The sequence shown here is derived from an EMBL/GenBank/DDBJ whole genome shotgun (WGS) entry which is preliminary data.</text>
</comment>
<dbReference type="PRINTS" id="PR01161">
    <property type="entry name" value="TUBULIN"/>
</dbReference>
<dbReference type="EMBL" id="BNCQ01000005">
    <property type="protein sequence ID" value="GIL98100.1"/>
    <property type="molecule type" value="Genomic_DNA"/>
</dbReference>
<dbReference type="InterPro" id="IPR000217">
    <property type="entry name" value="Tubulin"/>
</dbReference>
<dbReference type="SUPFAM" id="SSF52490">
    <property type="entry name" value="Tubulin nucleotide-binding domain-like"/>
    <property type="match status" value="1"/>
</dbReference>
<dbReference type="Pfam" id="PF00091">
    <property type="entry name" value="Tubulin"/>
    <property type="match status" value="2"/>
</dbReference>
<dbReference type="GO" id="GO:0007017">
    <property type="term" value="P:microtubule-based process"/>
    <property type="evidence" value="ECO:0007669"/>
    <property type="project" value="InterPro"/>
</dbReference>
<protein>
    <recommendedName>
        <fullName evidence="6">Tubulin/FtsZ GTPase domain-containing protein</fullName>
    </recommendedName>
</protein>
<dbReference type="AlphaFoldDB" id="A0A8J4G3Q2"/>
<dbReference type="Gene3D" id="3.40.50.1440">
    <property type="entry name" value="Tubulin/FtsZ, GTPase domain"/>
    <property type="match status" value="1"/>
</dbReference>
<proteinExistence type="inferred from homology"/>
<dbReference type="PANTHER" id="PTHR11588">
    <property type="entry name" value="TUBULIN"/>
    <property type="match status" value="1"/>
</dbReference>
<reference evidence="7" key="1">
    <citation type="journal article" date="2021" name="Proc. Natl. Acad. Sci. U.S.A.">
        <title>Three genomes in the algal genus Volvox reveal the fate of a haploid sex-determining region after a transition to homothallism.</title>
        <authorList>
            <person name="Yamamoto K."/>
            <person name="Hamaji T."/>
            <person name="Kawai-Toyooka H."/>
            <person name="Matsuzaki R."/>
            <person name="Takahashi F."/>
            <person name="Nishimura Y."/>
            <person name="Kawachi M."/>
            <person name="Noguchi H."/>
            <person name="Minakuchi Y."/>
            <person name="Umen J.G."/>
            <person name="Toyoda A."/>
            <person name="Nozaki H."/>
        </authorList>
    </citation>
    <scope>NUCLEOTIDE SEQUENCE</scope>
    <source>
        <strain evidence="7">NIES-3785</strain>
    </source>
</reference>
<keyword evidence="4" id="KW-0342">GTP-binding</keyword>
<feature type="compositionally biased region" description="Polar residues" evidence="5">
    <location>
        <begin position="106"/>
        <end position="122"/>
    </location>
</feature>
<comment type="similarity">
    <text evidence="1">Belongs to the tubulin family.</text>
</comment>
<dbReference type="SUPFAM" id="SSF55307">
    <property type="entry name" value="Tubulin C-terminal domain-like"/>
    <property type="match status" value="1"/>
</dbReference>
<evidence type="ECO:0000256" key="5">
    <source>
        <dbReference type="SAM" id="MobiDB-lite"/>
    </source>
</evidence>
<feature type="domain" description="Tubulin/FtsZ GTPase" evidence="6">
    <location>
        <begin position="46"/>
        <end position="287"/>
    </location>
</feature>
<evidence type="ECO:0000256" key="1">
    <source>
        <dbReference type="ARBA" id="ARBA00009636"/>
    </source>
</evidence>
<feature type="compositionally biased region" description="Polar residues" evidence="5">
    <location>
        <begin position="421"/>
        <end position="442"/>
    </location>
</feature>
<organism evidence="7 8">
    <name type="scientific">Volvox reticuliferus</name>
    <dbReference type="NCBI Taxonomy" id="1737510"/>
    <lineage>
        <taxon>Eukaryota</taxon>
        <taxon>Viridiplantae</taxon>
        <taxon>Chlorophyta</taxon>
        <taxon>core chlorophytes</taxon>
        <taxon>Chlorophyceae</taxon>
        <taxon>CS clade</taxon>
        <taxon>Chlamydomonadales</taxon>
        <taxon>Volvocaceae</taxon>
        <taxon>Volvox</taxon>
    </lineage>
</organism>
<name>A0A8J4G3Q2_9CHLO</name>
<evidence type="ECO:0000259" key="6">
    <source>
        <dbReference type="SMART" id="SM00864"/>
    </source>
</evidence>
<dbReference type="GO" id="GO:0005525">
    <property type="term" value="F:GTP binding"/>
    <property type="evidence" value="ECO:0007669"/>
    <property type="project" value="UniProtKB-KW"/>
</dbReference>
<evidence type="ECO:0000256" key="4">
    <source>
        <dbReference type="ARBA" id="ARBA00023134"/>
    </source>
</evidence>
<feature type="region of interest" description="Disordered" evidence="5">
    <location>
        <begin position="106"/>
        <end position="135"/>
    </location>
</feature>
<dbReference type="InterPro" id="IPR003008">
    <property type="entry name" value="Tubulin_FtsZ_GTPase"/>
</dbReference>
<evidence type="ECO:0000256" key="3">
    <source>
        <dbReference type="ARBA" id="ARBA00022741"/>
    </source>
</evidence>
<keyword evidence="3" id="KW-0547">Nucleotide-binding</keyword>
<accession>A0A8J4G3Q2</accession>
<dbReference type="InterPro" id="IPR036525">
    <property type="entry name" value="Tubulin/FtsZ_GTPase_sf"/>
</dbReference>
<dbReference type="CDD" id="cd02189">
    <property type="entry name" value="delta_zeta_tubulin-like"/>
    <property type="match status" value="1"/>
</dbReference>
<sequence length="518" mass="53993">MPTITLQVGQCGNQVGQALFERLAAQSAAAADRAADMELLRWGPDGRRRARCLLVDTEPKVVNAVLAADTEGLFSRKQCYMGQSGRGNNWAFGYNQLDVISSQGSAATRPVSQPTRITSGPTSLGPAWVSSTATEDPSQQEFRILDQLYDGIRREAEEADGCPNFLLIHSLAGGSGSGMGSRVLEHLRAQFPLSHIVAASIAPRAAGDTPMQSLNSVMALSFLQAYADMVLLFSNQDLMDACQRASVASLLPDGLAGGGGSGGGLSDINRLVAHNLTGFLWPLSAADALGGVGRIRDAVATVAADPCTKLLETWTVHSHPNVAVTGLWADSLRALGSLMPRADPLRGNAPITTAGAMLLARGYPSAAVPANSAGGVHSSLLGAYIKSLGPQGAAPTLIPDASLVLRCGQPGIVREVRKPGTTPSASVPTLSGTGLSSGNKPLTSTVTRPSLTVVSNRSSVIGLLEGTVQRALALCDAKAYLHWYARHGCSVDAVREAAHTLLDVAGCYRQVHRLPLDG</sequence>
<keyword evidence="2" id="KW-0493">Microtubule</keyword>